<dbReference type="GO" id="GO:0006783">
    <property type="term" value="P:heme biosynthetic process"/>
    <property type="evidence" value="ECO:0007669"/>
    <property type="project" value="TreeGrafter"/>
</dbReference>
<evidence type="ECO:0000313" key="2">
    <source>
        <dbReference type="EMBL" id="NYS92205.1"/>
    </source>
</evidence>
<proteinExistence type="predicted"/>
<evidence type="ECO:0000259" key="1">
    <source>
        <dbReference type="PROSITE" id="PS50902"/>
    </source>
</evidence>
<dbReference type="InterPro" id="IPR052200">
    <property type="entry name" value="Protoporphyrinogen_IX_DH"/>
</dbReference>
<protein>
    <submittedName>
        <fullName evidence="2">Protoporphyrinogen oxidase</fullName>
    </submittedName>
</protein>
<feature type="domain" description="Flavodoxin-like" evidence="1">
    <location>
        <begin position="3"/>
        <end position="157"/>
    </location>
</feature>
<dbReference type="EMBL" id="JACBYE010000002">
    <property type="protein sequence ID" value="NYS92205.1"/>
    <property type="molecule type" value="Genomic_DNA"/>
</dbReference>
<accession>A0A853ENK5</accession>
<dbReference type="InterPro" id="IPR029039">
    <property type="entry name" value="Flavoprotein-like_sf"/>
</dbReference>
<dbReference type="PANTHER" id="PTHR38030">
    <property type="entry name" value="PROTOPORPHYRINOGEN IX DEHYDROGENASE [MENAQUINONE]"/>
    <property type="match status" value="1"/>
</dbReference>
<evidence type="ECO:0000313" key="3">
    <source>
        <dbReference type="Proteomes" id="UP000561011"/>
    </source>
</evidence>
<dbReference type="Pfam" id="PF12724">
    <property type="entry name" value="Flavodoxin_5"/>
    <property type="match status" value="1"/>
</dbReference>
<dbReference type="GO" id="GO:0070819">
    <property type="term" value="F:menaquinone-dependent protoporphyrinogen oxidase activity"/>
    <property type="evidence" value="ECO:0007669"/>
    <property type="project" value="TreeGrafter"/>
</dbReference>
<dbReference type="Proteomes" id="UP000561011">
    <property type="component" value="Unassembled WGS sequence"/>
</dbReference>
<comment type="caution">
    <text evidence="2">The sequence shown here is derived from an EMBL/GenBank/DDBJ whole genome shotgun (WGS) entry which is preliminary data.</text>
</comment>
<dbReference type="GO" id="GO:0010181">
    <property type="term" value="F:FMN binding"/>
    <property type="evidence" value="ECO:0007669"/>
    <property type="project" value="InterPro"/>
</dbReference>
<dbReference type="PANTHER" id="PTHR38030:SF2">
    <property type="entry name" value="PROTOPORPHYRINOGEN IX DEHYDROGENASE [QUINONE]"/>
    <property type="match status" value="1"/>
</dbReference>
<dbReference type="InterPro" id="IPR026816">
    <property type="entry name" value="Flavodoxin_dom"/>
</dbReference>
<gene>
    <name evidence="2" type="ORF">HZZ10_01455</name>
</gene>
<sequence>MRVLVSAASKHGSTREIASVIAQAFERAGLECDVVEPADVKDVSVYDAVVVGSAVYIGQWLPEARDLVDRLADHLRSVPVWLFSSGLADQPSKRGNSAPATTARMETLGARGHRHFPGKLDVLVLSLAERAAILAARGKYGDSRDMDAVRAWAEGVAAELVAETAEAV</sequence>
<name>A0A853ENK5_9MICO</name>
<organism evidence="2 3">
    <name type="scientific">Sanguibacter inulinus</name>
    <dbReference type="NCBI Taxonomy" id="60922"/>
    <lineage>
        <taxon>Bacteria</taxon>
        <taxon>Bacillati</taxon>
        <taxon>Actinomycetota</taxon>
        <taxon>Actinomycetes</taxon>
        <taxon>Micrococcales</taxon>
        <taxon>Sanguibacteraceae</taxon>
        <taxon>Sanguibacter</taxon>
    </lineage>
</organism>
<dbReference type="InterPro" id="IPR008254">
    <property type="entry name" value="Flavodoxin/NO_synth"/>
</dbReference>
<dbReference type="RefSeq" id="WP_179912133.1">
    <property type="nucleotide sequence ID" value="NZ_JACBYE010000002.1"/>
</dbReference>
<dbReference type="Gene3D" id="3.40.50.360">
    <property type="match status" value="1"/>
</dbReference>
<dbReference type="PROSITE" id="PS50902">
    <property type="entry name" value="FLAVODOXIN_LIKE"/>
    <property type="match status" value="1"/>
</dbReference>
<dbReference type="AlphaFoldDB" id="A0A853ENK5"/>
<dbReference type="SUPFAM" id="SSF52218">
    <property type="entry name" value="Flavoproteins"/>
    <property type="match status" value="1"/>
</dbReference>
<keyword evidence="3" id="KW-1185">Reference proteome</keyword>
<reference evidence="2 3" key="1">
    <citation type="submission" date="2020-07" db="EMBL/GenBank/DDBJ databases">
        <title>MOT database genomes.</title>
        <authorList>
            <person name="Joseph S."/>
            <person name="Aduse-Opoku J."/>
            <person name="Hashim A."/>
            <person name="Wade W."/>
            <person name="Curtis M."/>
        </authorList>
    </citation>
    <scope>NUCLEOTIDE SEQUENCE [LARGE SCALE GENOMIC DNA]</scope>
    <source>
        <strain evidence="2 3">DSM 100099</strain>
    </source>
</reference>